<evidence type="ECO:0000256" key="1">
    <source>
        <dbReference type="ARBA" id="ARBA00022679"/>
    </source>
</evidence>
<dbReference type="PRINTS" id="PR00094">
    <property type="entry name" value="ADENYLTKNASE"/>
</dbReference>
<dbReference type="PANTHER" id="PTHR23359">
    <property type="entry name" value="NUCLEOTIDE KINASE"/>
    <property type="match status" value="1"/>
</dbReference>
<keyword evidence="2" id="KW-0547">Nucleotide-binding</keyword>
<keyword evidence="6" id="KW-1185">Reference proteome</keyword>
<dbReference type="InterPro" id="IPR000850">
    <property type="entry name" value="Adenylat/UMP-CMP_kin"/>
</dbReference>
<dbReference type="AlphaFoldDB" id="A0AAJ0GBZ4"/>
<dbReference type="GO" id="GO:0005524">
    <property type="term" value="F:ATP binding"/>
    <property type="evidence" value="ECO:0007669"/>
    <property type="project" value="InterPro"/>
</dbReference>
<organism evidence="5 6">
    <name type="scientific">Extremus antarcticus</name>
    <dbReference type="NCBI Taxonomy" id="702011"/>
    <lineage>
        <taxon>Eukaryota</taxon>
        <taxon>Fungi</taxon>
        <taxon>Dikarya</taxon>
        <taxon>Ascomycota</taxon>
        <taxon>Pezizomycotina</taxon>
        <taxon>Dothideomycetes</taxon>
        <taxon>Dothideomycetidae</taxon>
        <taxon>Mycosphaerellales</taxon>
        <taxon>Extremaceae</taxon>
        <taxon>Extremus</taxon>
    </lineage>
</organism>
<proteinExistence type="inferred from homology"/>
<dbReference type="Gene3D" id="3.40.50.300">
    <property type="entry name" value="P-loop containing nucleotide triphosphate hydrolases"/>
    <property type="match status" value="1"/>
</dbReference>
<dbReference type="EC" id="2.7.4.14" evidence="5"/>
<dbReference type="Proteomes" id="UP001271007">
    <property type="component" value="Unassembled WGS sequence"/>
</dbReference>
<protein>
    <submittedName>
        <fullName evidence="5">Bifunctional uridylate/adenylate kinase</fullName>
        <ecNumber evidence="5">2.7.4.14</ecNumber>
    </submittedName>
</protein>
<dbReference type="SUPFAM" id="SSF52540">
    <property type="entry name" value="P-loop containing nucleoside triphosphate hydrolases"/>
    <property type="match status" value="1"/>
</dbReference>
<evidence type="ECO:0000256" key="2">
    <source>
        <dbReference type="ARBA" id="ARBA00022741"/>
    </source>
</evidence>
<dbReference type="Pfam" id="PF00406">
    <property type="entry name" value="ADK"/>
    <property type="match status" value="1"/>
</dbReference>
<gene>
    <name evidence="5" type="primary">URA6_1</name>
    <name evidence="5" type="ORF">LTR09_006069</name>
</gene>
<dbReference type="GO" id="GO:0019205">
    <property type="term" value="F:nucleobase-containing compound kinase activity"/>
    <property type="evidence" value="ECO:0007669"/>
    <property type="project" value="InterPro"/>
</dbReference>
<evidence type="ECO:0000313" key="5">
    <source>
        <dbReference type="EMBL" id="KAK3053005.1"/>
    </source>
</evidence>
<keyword evidence="3 4" id="KW-0418">Kinase</keyword>
<comment type="similarity">
    <text evidence="4">Belongs to the adenylate kinase family.</text>
</comment>
<dbReference type="EMBL" id="JAWDJX010000018">
    <property type="protein sequence ID" value="KAK3053005.1"/>
    <property type="molecule type" value="Genomic_DNA"/>
</dbReference>
<comment type="caution">
    <text evidence="5">The sequence shown here is derived from an EMBL/GenBank/DDBJ whole genome shotgun (WGS) entry which is preliminary data.</text>
</comment>
<dbReference type="InterPro" id="IPR027417">
    <property type="entry name" value="P-loop_NTPase"/>
</dbReference>
<evidence type="ECO:0000313" key="6">
    <source>
        <dbReference type="Proteomes" id="UP001271007"/>
    </source>
</evidence>
<evidence type="ECO:0000256" key="4">
    <source>
        <dbReference type="RuleBase" id="RU003330"/>
    </source>
</evidence>
<evidence type="ECO:0000256" key="3">
    <source>
        <dbReference type="ARBA" id="ARBA00022777"/>
    </source>
</evidence>
<name>A0AAJ0GBZ4_9PEZI</name>
<sequence length="215" mass="24561">MDKHTLEGISIVFVVGPPGSGKGTQCRRIAEQHGQYHFSVGDYLRELCDPSVPHVPDAFAGFDPDSLRQTLKARTLVEAGVMVAITKHKLELEQKSGHTKFIVDGFPRSDDCAQMFEQEIGRPRSVWLFECKEEVARDRFVCRNREDGDNEAMFERWYAEYVRNLLLIRARYEDLLKVIDTNGTKDEAYLALLAEVEGVWEHGSRRIPNEETKSS</sequence>
<dbReference type="GO" id="GO:0006139">
    <property type="term" value="P:nucleobase-containing compound metabolic process"/>
    <property type="evidence" value="ECO:0007669"/>
    <property type="project" value="InterPro"/>
</dbReference>
<reference evidence="5" key="1">
    <citation type="submission" date="2023-04" db="EMBL/GenBank/DDBJ databases">
        <title>Black Yeasts Isolated from many extreme environments.</title>
        <authorList>
            <person name="Coleine C."/>
            <person name="Stajich J.E."/>
            <person name="Selbmann L."/>
        </authorList>
    </citation>
    <scope>NUCLEOTIDE SEQUENCE</scope>
    <source>
        <strain evidence="5">CCFEE 5312</strain>
    </source>
</reference>
<accession>A0AAJ0GBZ4</accession>
<keyword evidence="1 4" id="KW-0808">Transferase</keyword>